<evidence type="ECO:0000256" key="1">
    <source>
        <dbReference type="ARBA" id="ARBA00004123"/>
    </source>
</evidence>
<accession>V2XUT3</accession>
<dbReference type="HOGENOM" id="CLU_1428349_0_0_1"/>
<name>V2XUT3_MONRO</name>
<feature type="compositionally biased region" description="Polar residues" evidence="10">
    <location>
        <begin position="116"/>
        <end position="129"/>
    </location>
</feature>
<dbReference type="SUPFAM" id="SSF57667">
    <property type="entry name" value="beta-beta-alpha zinc fingers"/>
    <property type="match status" value="1"/>
</dbReference>
<dbReference type="AlphaFoldDB" id="V2XUT3"/>
<dbReference type="InterPro" id="IPR036236">
    <property type="entry name" value="Znf_C2H2_sf"/>
</dbReference>
<keyword evidence="5" id="KW-0862">Zinc</keyword>
<dbReference type="GO" id="GO:0008270">
    <property type="term" value="F:zinc ion binding"/>
    <property type="evidence" value="ECO:0007669"/>
    <property type="project" value="UniProtKB-KW"/>
</dbReference>
<feature type="compositionally biased region" description="Basic and acidic residues" evidence="10">
    <location>
        <begin position="7"/>
        <end position="16"/>
    </location>
</feature>
<keyword evidence="8" id="KW-0539">Nucleus</keyword>
<dbReference type="InterPro" id="IPR013087">
    <property type="entry name" value="Znf_C2H2_type"/>
</dbReference>
<dbReference type="PROSITE" id="PS00028">
    <property type="entry name" value="ZINC_FINGER_C2H2_1"/>
    <property type="match status" value="2"/>
</dbReference>
<dbReference type="GO" id="GO:0005667">
    <property type="term" value="C:transcription regulator complex"/>
    <property type="evidence" value="ECO:0007669"/>
    <property type="project" value="TreeGrafter"/>
</dbReference>
<dbReference type="GO" id="GO:0000981">
    <property type="term" value="F:DNA-binding transcription factor activity, RNA polymerase II-specific"/>
    <property type="evidence" value="ECO:0007669"/>
    <property type="project" value="TreeGrafter"/>
</dbReference>
<comment type="subcellular location">
    <subcellularLocation>
        <location evidence="1">Nucleus</location>
    </subcellularLocation>
</comment>
<dbReference type="GO" id="GO:0000785">
    <property type="term" value="C:chromatin"/>
    <property type="evidence" value="ECO:0007669"/>
    <property type="project" value="TreeGrafter"/>
</dbReference>
<dbReference type="FunFam" id="3.30.160.60:FF:001102">
    <property type="entry name" value="Transcription factor IIIA"/>
    <property type="match status" value="1"/>
</dbReference>
<feature type="region of interest" description="Disordered" evidence="10">
    <location>
        <begin position="94"/>
        <end position="190"/>
    </location>
</feature>
<feature type="region of interest" description="Disordered" evidence="10">
    <location>
        <begin position="1"/>
        <end position="44"/>
    </location>
</feature>
<dbReference type="EMBL" id="AWSO01000045">
    <property type="protein sequence ID" value="ESK96606.1"/>
    <property type="molecule type" value="Genomic_DNA"/>
</dbReference>
<keyword evidence="7" id="KW-0804">Transcription</keyword>
<dbReference type="KEGG" id="mrr:Moror_6826"/>
<evidence type="ECO:0000256" key="2">
    <source>
        <dbReference type="ARBA" id="ARBA00022723"/>
    </source>
</evidence>
<evidence type="ECO:0000256" key="7">
    <source>
        <dbReference type="ARBA" id="ARBA00023163"/>
    </source>
</evidence>
<dbReference type="Pfam" id="PF00096">
    <property type="entry name" value="zf-C2H2"/>
    <property type="match status" value="2"/>
</dbReference>
<sequence>MSSYHPSDYRHIDELRTPTSYRQPESSYASHSQAHHLPPEQSLSGSKYECNYCGKGFNRPSSLKIHLNSHTGEKPFQCPVEGCGRSFSVLSNMRRHARVHNPTPSRDLSGDEGSDNQRPTARSGSTSSYPVYESAIQAPTSAARWQHRRNSSASTSSSGSRRSRSVSSESEDEETSEARRPGKRSRHYVK</sequence>
<evidence type="ECO:0000256" key="5">
    <source>
        <dbReference type="ARBA" id="ARBA00022833"/>
    </source>
</evidence>
<feature type="compositionally biased region" description="Basic residues" evidence="10">
    <location>
        <begin position="181"/>
        <end position="190"/>
    </location>
</feature>
<organism evidence="12 13">
    <name type="scientific">Moniliophthora roreri (strain MCA 2997)</name>
    <name type="common">Cocoa frosty pod rot fungus</name>
    <name type="synonym">Crinipellis roreri</name>
    <dbReference type="NCBI Taxonomy" id="1381753"/>
    <lineage>
        <taxon>Eukaryota</taxon>
        <taxon>Fungi</taxon>
        <taxon>Dikarya</taxon>
        <taxon>Basidiomycota</taxon>
        <taxon>Agaricomycotina</taxon>
        <taxon>Agaricomycetes</taxon>
        <taxon>Agaricomycetidae</taxon>
        <taxon>Agaricales</taxon>
        <taxon>Marasmiineae</taxon>
        <taxon>Marasmiaceae</taxon>
        <taxon>Moniliophthora</taxon>
    </lineage>
</organism>
<dbReference type="SMART" id="SM00355">
    <property type="entry name" value="ZnF_C2H2"/>
    <property type="match status" value="2"/>
</dbReference>
<keyword evidence="4 9" id="KW-0863">Zinc-finger</keyword>
<feature type="domain" description="C2H2-type" evidence="11">
    <location>
        <begin position="48"/>
        <end position="75"/>
    </location>
</feature>
<comment type="caution">
    <text evidence="12">The sequence shown here is derived from an EMBL/GenBank/DDBJ whole genome shotgun (WGS) entry which is preliminary data.</text>
</comment>
<keyword evidence="13" id="KW-1185">Reference proteome</keyword>
<evidence type="ECO:0000256" key="10">
    <source>
        <dbReference type="SAM" id="MobiDB-lite"/>
    </source>
</evidence>
<evidence type="ECO:0000256" key="9">
    <source>
        <dbReference type="PROSITE-ProRule" id="PRU00042"/>
    </source>
</evidence>
<feature type="compositionally biased region" description="Low complexity" evidence="10">
    <location>
        <begin position="151"/>
        <end position="168"/>
    </location>
</feature>
<dbReference type="STRING" id="1381753.V2XUT3"/>
<evidence type="ECO:0000259" key="11">
    <source>
        <dbReference type="PROSITE" id="PS50157"/>
    </source>
</evidence>
<keyword evidence="3" id="KW-0677">Repeat</keyword>
<dbReference type="Gene3D" id="3.30.160.60">
    <property type="entry name" value="Classic Zinc Finger"/>
    <property type="match status" value="2"/>
</dbReference>
<protein>
    <submittedName>
        <fullName evidence="12">C2h2 zinc finger protein</fullName>
    </submittedName>
</protein>
<dbReference type="OrthoDB" id="6077919at2759"/>
<keyword evidence="6" id="KW-0805">Transcription regulation</keyword>
<evidence type="ECO:0000256" key="6">
    <source>
        <dbReference type="ARBA" id="ARBA00023015"/>
    </source>
</evidence>
<dbReference type="Proteomes" id="UP000017559">
    <property type="component" value="Unassembled WGS sequence"/>
</dbReference>
<evidence type="ECO:0000313" key="12">
    <source>
        <dbReference type="EMBL" id="ESK96606.1"/>
    </source>
</evidence>
<dbReference type="FunFam" id="3.30.160.60:FF:000060">
    <property type="entry name" value="zinc finger protein 436"/>
    <property type="match status" value="1"/>
</dbReference>
<dbReference type="PANTHER" id="PTHR14003">
    <property type="entry name" value="TRANSCRIPTIONAL REPRESSOR PROTEIN YY"/>
    <property type="match status" value="1"/>
</dbReference>
<reference evidence="12 13" key="1">
    <citation type="journal article" date="2014" name="BMC Genomics">
        <title>Genome and secretome analysis of the hemibiotrophic fungal pathogen, Moniliophthora roreri, which causes frosty pod rot disease of cacao: mechanisms of the biotrophic and necrotrophic phases.</title>
        <authorList>
            <person name="Meinhardt L.W."/>
            <person name="Costa G.G.L."/>
            <person name="Thomazella D.P.T."/>
            <person name="Teixeira P.J.P.L."/>
            <person name="Carazzolle M.F."/>
            <person name="Schuster S.C."/>
            <person name="Carlson J.E."/>
            <person name="Guiltinan M.J."/>
            <person name="Mieczkowski P."/>
            <person name="Farmer A."/>
            <person name="Ramaraj T."/>
            <person name="Crozier J."/>
            <person name="Davis R.E."/>
            <person name="Shao J."/>
            <person name="Melnick R.L."/>
            <person name="Pereira G.A.G."/>
            <person name="Bailey B.A."/>
        </authorList>
    </citation>
    <scope>NUCLEOTIDE SEQUENCE [LARGE SCALE GENOMIC DNA]</scope>
    <source>
        <strain evidence="12 13">MCA 2997</strain>
    </source>
</reference>
<dbReference type="GO" id="GO:0000978">
    <property type="term" value="F:RNA polymerase II cis-regulatory region sequence-specific DNA binding"/>
    <property type="evidence" value="ECO:0007669"/>
    <property type="project" value="TreeGrafter"/>
</dbReference>
<feature type="compositionally biased region" description="Polar residues" evidence="10">
    <location>
        <begin position="17"/>
        <end position="32"/>
    </location>
</feature>
<evidence type="ECO:0000256" key="4">
    <source>
        <dbReference type="ARBA" id="ARBA00022771"/>
    </source>
</evidence>
<feature type="domain" description="C2H2-type" evidence="11">
    <location>
        <begin position="76"/>
        <end position="105"/>
    </location>
</feature>
<evidence type="ECO:0000256" key="3">
    <source>
        <dbReference type="ARBA" id="ARBA00022737"/>
    </source>
</evidence>
<proteinExistence type="predicted"/>
<keyword evidence="2" id="KW-0479">Metal-binding</keyword>
<gene>
    <name evidence="12" type="ORF">Moror_6826</name>
</gene>
<evidence type="ECO:0000313" key="13">
    <source>
        <dbReference type="Proteomes" id="UP000017559"/>
    </source>
</evidence>
<dbReference type="PANTHER" id="PTHR14003:SF20">
    <property type="entry name" value="FINGER DOMAIN PROTEIN, PUTATIVE (AFU_ORTHOLOGUE AFUA_4G10380)-RELATED"/>
    <property type="match status" value="1"/>
</dbReference>
<dbReference type="GO" id="GO:0031519">
    <property type="term" value="C:PcG protein complex"/>
    <property type="evidence" value="ECO:0007669"/>
    <property type="project" value="TreeGrafter"/>
</dbReference>
<evidence type="ECO:0000256" key="8">
    <source>
        <dbReference type="ARBA" id="ARBA00023242"/>
    </source>
</evidence>
<dbReference type="PROSITE" id="PS50157">
    <property type="entry name" value="ZINC_FINGER_C2H2_2"/>
    <property type="match status" value="2"/>
</dbReference>